<sequence length="89" mass="10377">MKCKSFLYSSIKFLDVLDILASNISASRYTFLQIESFKQTYGVVCQSLNSEGPKRVLVVKYQIKIRNQLEREGNFLYGYCYLPLIFECI</sequence>
<name>A0A3M7RZS0_BRAPC</name>
<keyword evidence="2" id="KW-1185">Reference proteome</keyword>
<comment type="caution">
    <text evidence="1">The sequence shown here is derived from an EMBL/GenBank/DDBJ whole genome shotgun (WGS) entry which is preliminary data.</text>
</comment>
<accession>A0A3M7RZS0</accession>
<proteinExistence type="predicted"/>
<gene>
    <name evidence="1" type="ORF">BpHYR1_005638</name>
</gene>
<evidence type="ECO:0000313" key="2">
    <source>
        <dbReference type="Proteomes" id="UP000276133"/>
    </source>
</evidence>
<reference evidence="1 2" key="1">
    <citation type="journal article" date="2018" name="Sci. Rep.">
        <title>Genomic signatures of local adaptation to the degree of environmental predictability in rotifers.</title>
        <authorList>
            <person name="Franch-Gras L."/>
            <person name="Hahn C."/>
            <person name="Garcia-Roger E.M."/>
            <person name="Carmona M.J."/>
            <person name="Serra M."/>
            <person name="Gomez A."/>
        </authorList>
    </citation>
    <scope>NUCLEOTIDE SEQUENCE [LARGE SCALE GENOMIC DNA]</scope>
    <source>
        <strain evidence="1">HYR1</strain>
    </source>
</reference>
<evidence type="ECO:0000313" key="1">
    <source>
        <dbReference type="EMBL" id="RNA29026.1"/>
    </source>
</evidence>
<organism evidence="1 2">
    <name type="scientific">Brachionus plicatilis</name>
    <name type="common">Marine rotifer</name>
    <name type="synonym">Brachionus muelleri</name>
    <dbReference type="NCBI Taxonomy" id="10195"/>
    <lineage>
        <taxon>Eukaryota</taxon>
        <taxon>Metazoa</taxon>
        <taxon>Spiralia</taxon>
        <taxon>Gnathifera</taxon>
        <taxon>Rotifera</taxon>
        <taxon>Eurotatoria</taxon>
        <taxon>Monogononta</taxon>
        <taxon>Pseudotrocha</taxon>
        <taxon>Ploima</taxon>
        <taxon>Brachionidae</taxon>
        <taxon>Brachionus</taxon>
    </lineage>
</organism>
<protein>
    <submittedName>
        <fullName evidence="1">Uncharacterized protein</fullName>
    </submittedName>
</protein>
<dbReference type="EMBL" id="REGN01002297">
    <property type="protein sequence ID" value="RNA29026.1"/>
    <property type="molecule type" value="Genomic_DNA"/>
</dbReference>
<dbReference type="AlphaFoldDB" id="A0A3M7RZS0"/>
<dbReference type="Proteomes" id="UP000276133">
    <property type="component" value="Unassembled WGS sequence"/>
</dbReference>